<dbReference type="HOGENOM" id="CLU_2518004_0_0_6"/>
<sequence length="85" mass="9433">MISPELSTIQRNKERSAALEAEVAAFLKRGGVIETKKGFPSKPKPKQYGRMTPPPVPRLHLSTEPRKLSAQRRRKTLLKTGATPA</sequence>
<reference evidence="2 3" key="1">
    <citation type="journal article" date="2011" name="PLoS Pathog.">
        <title>Dynamic evolution of pathogenicity revealed by sequencing and comparative genomics of 19 Pseudomonas syringae isolates.</title>
        <authorList>
            <person name="Baltrus D.A."/>
            <person name="Nishimura M.T."/>
            <person name="Romanchuk A."/>
            <person name="Chang J.H."/>
            <person name="Mukhtar M.S."/>
            <person name="Cherkis K."/>
            <person name="Roach J."/>
            <person name="Grant S.R."/>
            <person name="Jones C.D."/>
            <person name="Dangl J.L."/>
        </authorList>
    </citation>
    <scope>NUCLEOTIDE SEQUENCE [LARGE SCALE GENOMIC DNA]</scope>
    <source>
        <strain evidence="2 3">1704B</strain>
    </source>
</reference>
<keyword evidence="3" id="KW-1185">Reference proteome</keyword>
<name>F3GMH9_PSESJ</name>
<evidence type="ECO:0000313" key="2">
    <source>
        <dbReference type="EMBL" id="EGH48282.1"/>
    </source>
</evidence>
<comment type="caution">
    <text evidence="2">The sequence shown here is derived from an EMBL/GenBank/DDBJ whole genome shotgun (WGS) entry which is preliminary data.</text>
</comment>
<dbReference type="Proteomes" id="UP000004986">
    <property type="component" value="Unassembled WGS sequence"/>
</dbReference>
<gene>
    <name evidence="2" type="ORF">PSYPI_40699</name>
</gene>
<evidence type="ECO:0000256" key="1">
    <source>
        <dbReference type="SAM" id="MobiDB-lite"/>
    </source>
</evidence>
<protein>
    <submittedName>
        <fullName evidence="2">Uncharacterized protein</fullName>
    </submittedName>
</protein>
<feature type="region of interest" description="Disordered" evidence="1">
    <location>
        <begin position="35"/>
        <end position="85"/>
    </location>
</feature>
<organism evidence="2 3">
    <name type="scientific">Pseudomonas syringae pv. pisi str. 1704B</name>
    <dbReference type="NCBI Taxonomy" id="629263"/>
    <lineage>
        <taxon>Bacteria</taxon>
        <taxon>Pseudomonadati</taxon>
        <taxon>Pseudomonadota</taxon>
        <taxon>Gammaproteobacteria</taxon>
        <taxon>Pseudomonadales</taxon>
        <taxon>Pseudomonadaceae</taxon>
        <taxon>Pseudomonas</taxon>
        <taxon>Pseudomonas syringae</taxon>
    </lineage>
</organism>
<dbReference type="AlphaFoldDB" id="F3GMH9"/>
<feature type="non-terminal residue" evidence="2">
    <location>
        <position position="85"/>
    </location>
</feature>
<evidence type="ECO:0000313" key="3">
    <source>
        <dbReference type="Proteomes" id="UP000004986"/>
    </source>
</evidence>
<accession>F3GMH9</accession>
<proteinExistence type="predicted"/>
<dbReference type="EMBL" id="AEAI01002968">
    <property type="protein sequence ID" value="EGH48282.1"/>
    <property type="molecule type" value="Genomic_DNA"/>
</dbReference>